<name>R7TIT2_CAPTE</name>
<evidence type="ECO:0000313" key="3">
    <source>
        <dbReference type="Proteomes" id="UP000014760"/>
    </source>
</evidence>
<dbReference type="EMBL" id="KB309773">
    <property type="protein sequence ID" value="ELT93377.1"/>
    <property type="molecule type" value="Genomic_DNA"/>
</dbReference>
<evidence type="ECO:0000313" key="1">
    <source>
        <dbReference type="EMBL" id="ELT93377.1"/>
    </source>
</evidence>
<proteinExistence type="predicted"/>
<reference evidence="1 3" key="2">
    <citation type="journal article" date="2013" name="Nature">
        <title>Insights into bilaterian evolution from three spiralian genomes.</title>
        <authorList>
            <person name="Simakov O."/>
            <person name="Marletaz F."/>
            <person name="Cho S.J."/>
            <person name="Edsinger-Gonzales E."/>
            <person name="Havlak P."/>
            <person name="Hellsten U."/>
            <person name="Kuo D.H."/>
            <person name="Larsson T."/>
            <person name="Lv J."/>
            <person name="Arendt D."/>
            <person name="Savage R."/>
            <person name="Osoegawa K."/>
            <person name="de Jong P."/>
            <person name="Grimwood J."/>
            <person name="Chapman J.A."/>
            <person name="Shapiro H."/>
            <person name="Aerts A."/>
            <person name="Otillar R.P."/>
            <person name="Terry A.Y."/>
            <person name="Boore J.L."/>
            <person name="Grigoriev I.V."/>
            <person name="Lindberg D.R."/>
            <person name="Seaver E.C."/>
            <person name="Weisblat D.A."/>
            <person name="Putnam N.H."/>
            <person name="Rokhsar D.S."/>
        </authorList>
    </citation>
    <scope>NUCLEOTIDE SEQUENCE</scope>
    <source>
        <strain evidence="1 3">I ESC-2004</strain>
    </source>
</reference>
<reference evidence="2" key="3">
    <citation type="submission" date="2015-06" db="UniProtKB">
        <authorList>
            <consortium name="EnsemblMetazoa"/>
        </authorList>
    </citation>
    <scope>IDENTIFICATION</scope>
</reference>
<keyword evidence="3" id="KW-1185">Reference proteome</keyword>
<sequence>MSEQSNVTKISRRDMPDRRCRKSWRLRLSTDQGKTDFRVTRKPGSMSCLSRSIVNVDSGMVWSEAATVVFVEVMGWGQGLLVARVIDDTGLIAPLTPSTRENWGHQMC</sequence>
<dbReference type="HOGENOM" id="CLU_2199455_0_0_1"/>
<organism evidence="1">
    <name type="scientific">Capitella teleta</name>
    <name type="common">Polychaete worm</name>
    <dbReference type="NCBI Taxonomy" id="283909"/>
    <lineage>
        <taxon>Eukaryota</taxon>
        <taxon>Metazoa</taxon>
        <taxon>Spiralia</taxon>
        <taxon>Lophotrochozoa</taxon>
        <taxon>Annelida</taxon>
        <taxon>Polychaeta</taxon>
        <taxon>Sedentaria</taxon>
        <taxon>Scolecida</taxon>
        <taxon>Capitellidae</taxon>
        <taxon>Capitella</taxon>
    </lineage>
</organism>
<dbReference type="EMBL" id="AMQN01002651">
    <property type="status" value="NOT_ANNOTATED_CDS"/>
    <property type="molecule type" value="Genomic_DNA"/>
</dbReference>
<protein>
    <submittedName>
        <fullName evidence="1 2">Uncharacterized protein</fullName>
    </submittedName>
</protein>
<accession>R7TIT2</accession>
<reference evidence="3" key="1">
    <citation type="submission" date="2012-12" db="EMBL/GenBank/DDBJ databases">
        <authorList>
            <person name="Hellsten U."/>
            <person name="Grimwood J."/>
            <person name="Chapman J.A."/>
            <person name="Shapiro H."/>
            <person name="Aerts A."/>
            <person name="Otillar R.P."/>
            <person name="Terry A.Y."/>
            <person name="Boore J.L."/>
            <person name="Simakov O."/>
            <person name="Marletaz F."/>
            <person name="Cho S.-J."/>
            <person name="Edsinger-Gonzales E."/>
            <person name="Havlak P."/>
            <person name="Kuo D.-H."/>
            <person name="Larsson T."/>
            <person name="Lv J."/>
            <person name="Arendt D."/>
            <person name="Savage R."/>
            <person name="Osoegawa K."/>
            <person name="de Jong P."/>
            <person name="Lindberg D.R."/>
            <person name="Seaver E.C."/>
            <person name="Weisblat D.A."/>
            <person name="Putnam N.H."/>
            <person name="Grigoriev I.V."/>
            <person name="Rokhsar D.S."/>
        </authorList>
    </citation>
    <scope>NUCLEOTIDE SEQUENCE</scope>
    <source>
        <strain evidence="3">I ESC-2004</strain>
    </source>
</reference>
<evidence type="ECO:0000313" key="2">
    <source>
        <dbReference type="EnsemblMetazoa" id="CapteP212922"/>
    </source>
</evidence>
<dbReference type="EnsemblMetazoa" id="CapteT212922">
    <property type="protein sequence ID" value="CapteP212922"/>
    <property type="gene ID" value="CapteG212922"/>
</dbReference>
<dbReference type="Proteomes" id="UP000014760">
    <property type="component" value="Unassembled WGS sequence"/>
</dbReference>
<dbReference type="AlphaFoldDB" id="R7TIT2"/>
<gene>
    <name evidence="1" type="ORF">CAPTEDRAFT_212922</name>
</gene>